<sequence>MVFTKAPVAAAVVLLAQICLVEGARYLNITDSPPRTVTAEQGCFTDFGPVSKDSVPTFSRLYSYTFPVTAYSYIIPSTSTITVTPTVSGGGDGGGGDPAITSTSTVTTTTHVSSLYSPSTVTAGPRFTPLASALSRRPVIRQIGEADLSIEDVPNNLVVGIDSYGVSRADPPLYPQAVVCEEIIRVFTTSTSTITASYAATTTTTLLLPSALQNTTAATTTTTETSTITDVVSNPTQTVYQACQADNLVSGHDVPPTYFVEAVHNWYIVREERIVDTAENCCIACQREADCGGSLYHMFSGTCYTFRTGGGGEFREHGRQGGTGERCRAPGELRSSTDFADGAIFVASNGQCSGWWVSDEAPI</sequence>
<evidence type="ECO:0000313" key="2">
    <source>
        <dbReference type="EMBL" id="OHF02842.1"/>
    </source>
</evidence>
<dbReference type="AlphaFoldDB" id="A0A1G4BN00"/>
<dbReference type="Proteomes" id="UP000176998">
    <property type="component" value="Unassembled WGS sequence"/>
</dbReference>
<organism evidence="2 3">
    <name type="scientific">Colletotrichum orchidophilum</name>
    <dbReference type="NCBI Taxonomy" id="1209926"/>
    <lineage>
        <taxon>Eukaryota</taxon>
        <taxon>Fungi</taxon>
        <taxon>Dikarya</taxon>
        <taxon>Ascomycota</taxon>
        <taxon>Pezizomycotina</taxon>
        <taxon>Sordariomycetes</taxon>
        <taxon>Hypocreomycetidae</taxon>
        <taxon>Glomerellales</taxon>
        <taxon>Glomerellaceae</taxon>
        <taxon>Colletotrichum</taxon>
    </lineage>
</organism>
<evidence type="ECO:0008006" key="4">
    <source>
        <dbReference type="Google" id="ProtNLM"/>
    </source>
</evidence>
<dbReference type="EMBL" id="MJBS01000010">
    <property type="protein sequence ID" value="OHF02842.1"/>
    <property type="molecule type" value="Genomic_DNA"/>
</dbReference>
<dbReference type="STRING" id="1209926.A0A1G4BN00"/>
<dbReference type="RefSeq" id="XP_022479980.1">
    <property type="nucleotide sequence ID" value="XM_022613596.1"/>
</dbReference>
<gene>
    <name evidence="2" type="ORF">CORC01_01943</name>
</gene>
<keyword evidence="3" id="KW-1185">Reference proteome</keyword>
<proteinExistence type="predicted"/>
<reference evidence="2 3" key="1">
    <citation type="submission" date="2016-09" db="EMBL/GenBank/DDBJ databases">
        <authorList>
            <person name="Capua I."/>
            <person name="De Benedictis P."/>
            <person name="Joannis T."/>
            <person name="Lombin L.H."/>
            <person name="Cattoli G."/>
        </authorList>
    </citation>
    <scope>NUCLEOTIDE SEQUENCE [LARGE SCALE GENOMIC DNA]</scope>
    <source>
        <strain evidence="2 3">IMI 309357</strain>
    </source>
</reference>
<protein>
    <recommendedName>
        <fullName evidence="4">Apple domain-containing protein</fullName>
    </recommendedName>
</protein>
<evidence type="ECO:0000313" key="3">
    <source>
        <dbReference type="Proteomes" id="UP000176998"/>
    </source>
</evidence>
<evidence type="ECO:0000256" key="1">
    <source>
        <dbReference type="SAM" id="SignalP"/>
    </source>
</evidence>
<feature type="signal peptide" evidence="1">
    <location>
        <begin position="1"/>
        <end position="23"/>
    </location>
</feature>
<keyword evidence="1" id="KW-0732">Signal</keyword>
<accession>A0A1G4BN00</accession>
<feature type="chain" id="PRO_5009603104" description="Apple domain-containing protein" evidence="1">
    <location>
        <begin position="24"/>
        <end position="363"/>
    </location>
</feature>
<comment type="caution">
    <text evidence="2">The sequence shown here is derived from an EMBL/GenBank/DDBJ whole genome shotgun (WGS) entry which is preliminary data.</text>
</comment>
<dbReference type="GeneID" id="34555106"/>
<name>A0A1G4BN00_9PEZI</name>
<dbReference type="OrthoDB" id="5428787at2759"/>